<organism evidence="1 2">
    <name type="scientific">Periplaneta americana</name>
    <name type="common">American cockroach</name>
    <name type="synonym">Blatta americana</name>
    <dbReference type="NCBI Taxonomy" id="6978"/>
    <lineage>
        <taxon>Eukaryota</taxon>
        <taxon>Metazoa</taxon>
        <taxon>Ecdysozoa</taxon>
        <taxon>Arthropoda</taxon>
        <taxon>Hexapoda</taxon>
        <taxon>Insecta</taxon>
        <taxon>Pterygota</taxon>
        <taxon>Neoptera</taxon>
        <taxon>Polyneoptera</taxon>
        <taxon>Dictyoptera</taxon>
        <taxon>Blattodea</taxon>
        <taxon>Blattoidea</taxon>
        <taxon>Blattidae</taxon>
        <taxon>Blattinae</taxon>
        <taxon>Periplaneta</taxon>
    </lineage>
</organism>
<evidence type="ECO:0000313" key="2">
    <source>
        <dbReference type="Proteomes" id="UP001148838"/>
    </source>
</evidence>
<gene>
    <name evidence="1" type="ORF">ANN_24471</name>
</gene>
<sequence length="63" mass="6633">MAGICEGGNEPSGSLKAICKRTVVINRAVLAFVKVTVSGEHSVTLPENVFVNWESPVFSPSTA</sequence>
<keyword evidence="2" id="KW-1185">Reference proteome</keyword>
<proteinExistence type="predicted"/>
<comment type="caution">
    <text evidence="1">The sequence shown here is derived from an EMBL/GenBank/DDBJ whole genome shotgun (WGS) entry which is preliminary data.</text>
</comment>
<evidence type="ECO:0000313" key="1">
    <source>
        <dbReference type="EMBL" id="KAJ4428434.1"/>
    </source>
</evidence>
<name>A0ABQ8S3G9_PERAM</name>
<reference evidence="1 2" key="1">
    <citation type="journal article" date="2022" name="Allergy">
        <title>Genome assembly and annotation of Periplaneta americana reveal a comprehensive cockroach allergen profile.</title>
        <authorList>
            <person name="Wang L."/>
            <person name="Xiong Q."/>
            <person name="Saelim N."/>
            <person name="Wang L."/>
            <person name="Nong W."/>
            <person name="Wan A.T."/>
            <person name="Shi M."/>
            <person name="Liu X."/>
            <person name="Cao Q."/>
            <person name="Hui J.H.L."/>
            <person name="Sookrung N."/>
            <person name="Leung T.F."/>
            <person name="Tungtrongchitr A."/>
            <person name="Tsui S.K.W."/>
        </authorList>
    </citation>
    <scope>NUCLEOTIDE SEQUENCE [LARGE SCALE GENOMIC DNA]</scope>
    <source>
        <strain evidence="1">PWHHKU_190912</strain>
    </source>
</reference>
<accession>A0ABQ8S3G9</accession>
<dbReference type="Proteomes" id="UP001148838">
    <property type="component" value="Unassembled WGS sequence"/>
</dbReference>
<dbReference type="EMBL" id="JAJSOF020000037">
    <property type="protein sequence ID" value="KAJ4428434.1"/>
    <property type="molecule type" value="Genomic_DNA"/>
</dbReference>
<protein>
    <submittedName>
        <fullName evidence="1">Uncharacterized protein</fullName>
    </submittedName>
</protein>